<feature type="compositionally biased region" description="Basic and acidic residues" evidence="1">
    <location>
        <begin position="20"/>
        <end position="39"/>
    </location>
</feature>
<reference evidence="2 4" key="1">
    <citation type="submission" date="2020-01" db="EMBL/GenBank/DDBJ databases">
        <authorList>
            <consortium name="DOE Joint Genome Institute"/>
            <person name="Haridas S."/>
            <person name="Albert R."/>
            <person name="Binder M."/>
            <person name="Bloem J."/>
            <person name="Labutti K."/>
            <person name="Salamov A."/>
            <person name="Andreopoulos B."/>
            <person name="Baker S.E."/>
            <person name="Barry K."/>
            <person name="Bills G."/>
            <person name="Bluhm B.H."/>
            <person name="Cannon C."/>
            <person name="Castanera R."/>
            <person name="Culley D.E."/>
            <person name="Daum C."/>
            <person name="Ezra D."/>
            <person name="Gonzalez J.B."/>
            <person name="Henrissat B."/>
            <person name="Kuo A."/>
            <person name="Liang C."/>
            <person name="Lipzen A."/>
            <person name="Lutzoni F."/>
            <person name="Magnuson J."/>
            <person name="Mondo S."/>
            <person name="Nolan M."/>
            <person name="Ohm R."/>
            <person name="Pangilinan J."/>
            <person name="Park H.-J."/>
            <person name="Ramirez L."/>
            <person name="Alfaro M."/>
            <person name="Sun H."/>
            <person name="Tritt A."/>
            <person name="Yoshinaga Y."/>
            <person name="Zwiers L.-H."/>
            <person name="Turgeon B.G."/>
            <person name="Goodwin S.B."/>
            <person name="Spatafora J.W."/>
            <person name="Crous P.W."/>
            <person name="Grigoriev I.V."/>
        </authorList>
    </citation>
    <scope>NUCLEOTIDE SEQUENCE</scope>
    <source>
        <strain evidence="2 4">CBS 781.70</strain>
    </source>
</reference>
<dbReference type="RefSeq" id="XP_033537943.1">
    <property type="nucleotide sequence ID" value="XM_033680968.1"/>
</dbReference>
<organism evidence="2">
    <name type="scientific">Eremomyces bilateralis CBS 781.70</name>
    <dbReference type="NCBI Taxonomy" id="1392243"/>
    <lineage>
        <taxon>Eukaryota</taxon>
        <taxon>Fungi</taxon>
        <taxon>Dikarya</taxon>
        <taxon>Ascomycota</taxon>
        <taxon>Pezizomycotina</taxon>
        <taxon>Dothideomycetes</taxon>
        <taxon>Dothideomycetes incertae sedis</taxon>
        <taxon>Eremomycetales</taxon>
        <taxon>Eremomycetaceae</taxon>
        <taxon>Eremomyces</taxon>
    </lineage>
</organism>
<gene>
    <name evidence="2 4" type="ORF">P152DRAFT_470350</name>
</gene>
<evidence type="ECO:0000256" key="1">
    <source>
        <dbReference type="SAM" id="MobiDB-lite"/>
    </source>
</evidence>
<dbReference type="Proteomes" id="UP000504638">
    <property type="component" value="Unplaced"/>
</dbReference>
<proteinExistence type="predicted"/>
<reference evidence="4" key="3">
    <citation type="submission" date="2025-04" db="UniProtKB">
        <authorList>
            <consortium name="RefSeq"/>
        </authorList>
    </citation>
    <scope>IDENTIFICATION</scope>
    <source>
        <strain evidence="4">CBS 781.70</strain>
    </source>
</reference>
<dbReference type="OrthoDB" id="5372703at2759"/>
<feature type="region of interest" description="Disordered" evidence="1">
    <location>
        <begin position="1"/>
        <end position="43"/>
    </location>
</feature>
<reference evidence="4" key="2">
    <citation type="submission" date="2020-04" db="EMBL/GenBank/DDBJ databases">
        <authorList>
            <consortium name="NCBI Genome Project"/>
        </authorList>
    </citation>
    <scope>NUCLEOTIDE SEQUENCE</scope>
    <source>
        <strain evidence="4">CBS 781.70</strain>
    </source>
</reference>
<dbReference type="AlphaFoldDB" id="A0A6G1GE52"/>
<evidence type="ECO:0000313" key="3">
    <source>
        <dbReference type="Proteomes" id="UP000504638"/>
    </source>
</evidence>
<keyword evidence="3" id="KW-1185">Reference proteome</keyword>
<protein>
    <submittedName>
        <fullName evidence="2 4">Uncharacterized protein</fullName>
    </submittedName>
</protein>
<accession>A0A6G1GE52</accession>
<evidence type="ECO:0000313" key="2">
    <source>
        <dbReference type="EMBL" id="KAF1816312.1"/>
    </source>
</evidence>
<dbReference type="EMBL" id="ML975150">
    <property type="protein sequence ID" value="KAF1816312.1"/>
    <property type="molecule type" value="Genomic_DNA"/>
</dbReference>
<evidence type="ECO:0000313" key="4">
    <source>
        <dbReference type="RefSeq" id="XP_033537943.1"/>
    </source>
</evidence>
<dbReference type="GeneID" id="54421538"/>
<sequence>MSPGPSATGAPVPPVSNSPRSDEMHPPAPILKKEGDHSHIKTPYPDLAMGVDVNARIFALSSRSLDETKYSEFIDWLQKELGKAYSTGKQIFEAENQAAVSMACAHKIQILLDRLTDPETMTDPQLHVLFSIATQGPIHELSAHWTVVEGGRALVRVEDLW</sequence>
<name>A0A6G1GE52_9PEZI</name>